<gene>
    <name evidence="1" type="ORF">PoB_001724400</name>
</gene>
<dbReference type="EMBL" id="BLXT01002056">
    <property type="protein sequence ID" value="GFN90738.1"/>
    <property type="molecule type" value="Genomic_DNA"/>
</dbReference>
<proteinExistence type="predicted"/>
<accession>A0AAV3Z8J2</accession>
<protein>
    <submittedName>
        <fullName evidence="1">Uncharacterized protein</fullName>
    </submittedName>
</protein>
<dbReference type="AlphaFoldDB" id="A0AAV3Z8J2"/>
<keyword evidence="2" id="KW-1185">Reference proteome</keyword>
<comment type="caution">
    <text evidence="1">The sequence shown here is derived from an EMBL/GenBank/DDBJ whole genome shotgun (WGS) entry which is preliminary data.</text>
</comment>
<evidence type="ECO:0000313" key="1">
    <source>
        <dbReference type="EMBL" id="GFN90738.1"/>
    </source>
</evidence>
<evidence type="ECO:0000313" key="2">
    <source>
        <dbReference type="Proteomes" id="UP000735302"/>
    </source>
</evidence>
<sequence>MEMISHKSYTEVSSVRGSTWVAIGYNEMHCLLACISSQKPKDRKAAYKASTSKNCGYTKSNASRTSSNTVTEYLSRDRHKVIAEEAKMSSVPREDGQKHKYRMHSVRMAFCNVQAAMCSEISCASFCVILAIQKSEIFIVDYHHKYYDNKHHLIYFHLHDNY</sequence>
<name>A0AAV3Z8J2_9GAST</name>
<organism evidence="1 2">
    <name type="scientific">Plakobranchus ocellatus</name>
    <dbReference type="NCBI Taxonomy" id="259542"/>
    <lineage>
        <taxon>Eukaryota</taxon>
        <taxon>Metazoa</taxon>
        <taxon>Spiralia</taxon>
        <taxon>Lophotrochozoa</taxon>
        <taxon>Mollusca</taxon>
        <taxon>Gastropoda</taxon>
        <taxon>Heterobranchia</taxon>
        <taxon>Euthyneura</taxon>
        <taxon>Panpulmonata</taxon>
        <taxon>Sacoglossa</taxon>
        <taxon>Placobranchoidea</taxon>
        <taxon>Plakobranchidae</taxon>
        <taxon>Plakobranchus</taxon>
    </lineage>
</organism>
<reference evidence="1 2" key="1">
    <citation type="journal article" date="2021" name="Elife">
        <title>Chloroplast acquisition without the gene transfer in kleptoplastic sea slugs, Plakobranchus ocellatus.</title>
        <authorList>
            <person name="Maeda T."/>
            <person name="Takahashi S."/>
            <person name="Yoshida T."/>
            <person name="Shimamura S."/>
            <person name="Takaki Y."/>
            <person name="Nagai Y."/>
            <person name="Toyoda A."/>
            <person name="Suzuki Y."/>
            <person name="Arimoto A."/>
            <person name="Ishii H."/>
            <person name="Satoh N."/>
            <person name="Nishiyama T."/>
            <person name="Hasebe M."/>
            <person name="Maruyama T."/>
            <person name="Minagawa J."/>
            <person name="Obokata J."/>
            <person name="Shigenobu S."/>
        </authorList>
    </citation>
    <scope>NUCLEOTIDE SEQUENCE [LARGE SCALE GENOMIC DNA]</scope>
</reference>
<dbReference type="Proteomes" id="UP000735302">
    <property type="component" value="Unassembled WGS sequence"/>
</dbReference>